<organism evidence="5 6">
    <name type="scientific">Candidatus Sungbacteria bacterium RIFCSPLOWO2_12_FULL_41_11</name>
    <dbReference type="NCBI Taxonomy" id="1802286"/>
    <lineage>
        <taxon>Bacteria</taxon>
        <taxon>Candidatus Sungiibacteriota</taxon>
    </lineage>
</organism>
<comment type="similarity">
    <text evidence="4">Belongs to the HepT RNase toxin family.</text>
</comment>
<protein>
    <recommendedName>
        <fullName evidence="7">DUF86 domain-containing protein</fullName>
    </recommendedName>
</protein>
<comment type="caution">
    <text evidence="5">The sequence shown here is derived from an EMBL/GenBank/DDBJ whole genome shotgun (WGS) entry which is preliminary data.</text>
</comment>
<keyword evidence="2" id="KW-0540">Nuclease</keyword>
<dbReference type="PANTHER" id="PTHR33397">
    <property type="entry name" value="UPF0331 PROTEIN YUTE"/>
    <property type="match status" value="1"/>
</dbReference>
<keyword evidence="3" id="KW-0378">Hydrolase</keyword>
<gene>
    <name evidence="5" type="ORF">A3G49_00810</name>
</gene>
<dbReference type="InterPro" id="IPR037038">
    <property type="entry name" value="HepT-like_sf"/>
</dbReference>
<keyword evidence="1" id="KW-1277">Toxin-antitoxin system</keyword>
<name>A0A1G2LM92_9BACT</name>
<dbReference type="Gene3D" id="1.20.120.580">
    <property type="entry name" value="bsu32300-like"/>
    <property type="match status" value="1"/>
</dbReference>
<evidence type="ECO:0000313" key="6">
    <source>
        <dbReference type="Proteomes" id="UP000177171"/>
    </source>
</evidence>
<evidence type="ECO:0008006" key="7">
    <source>
        <dbReference type="Google" id="ProtNLM"/>
    </source>
</evidence>
<evidence type="ECO:0000256" key="4">
    <source>
        <dbReference type="ARBA" id="ARBA00024207"/>
    </source>
</evidence>
<evidence type="ECO:0000313" key="5">
    <source>
        <dbReference type="EMBL" id="OHA12760.1"/>
    </source>
</evidence>
<dbReference type="AlphaFoldDB" id="A0A1G2LM92"/>
<accession>A0A1G2LM92</accession>
<dbReference type="Proteomes" id="UP000177171">
    <property type="component" value="Unassembled WGS sequence"/>
</dbReference>
<evidence type="ECO:0000256" key="1">
    <source>
        <dbReference type="ARBA" id="ARBA00022649"/>
    </source>
</evidence>
<dbReference type="PANTHER" id="PTHR33397:SF3">
    <property type="entry name" value="MRNA NUCLEASE HEPT"/>
    <property type="match status" value="1"/>
</dbReference>
<dbReference type="NCBIfam" id="NF047751">
    <property type="entry name" value="HepT_toxin"/>
    <property type="match status" value="1"/>
</dbReference>
<evidence type="ECO:0000256" key="3">
    <source>
        <dbReference type="ARBA" id="ARBA00022801"/>
    </source>
</evidence>
<dbReference type="Pfam" id="PF01934">
    <property type="entry name" value="HepT-like"/>
    <property type="match status" value="1"/>
</dbReference>
<reference evidence="5 6" key="1">
    <citation type="journal article" date="2016" name="Nat. Commun.">
        <title>Thousands of microbial genomes shed light on interconnected biogeochemical processes in an aquifer system.</title>
        <authorList>
            <person name="Anantharaman K."/>
            <person name="Brown C.T."/>
            <person name="Hug L.A."/>
            <person name="Sharon I."/>
            <person name="Castelle C.J."/>
            <person name="Probst A.J."/>
            <person name="Thomas B.C."/>
            <person name="Singh A."/>
            <person name="Wilkins M.J."/>
            <person name="Karaoz U."/>
            <person name="Brodie E.L."/>
            <person name="Williams K.H."/>
            <person name="Hubbard S.S."/>
            <person name="Banfield J.F."/>
        </authorList>
    </citation>
    <scope>NUCLEOTIDE SEQUENCE [LARGE SCALE GENOMIC DNA]</scope>
</reference>
<proteinExistence type="inferred from homology"/>
<evidence type="ECO:0000256" key="2">
    <source>
        <dbReference type="ARBA" id="ARBA00022722"/>
    </source>
</evidence>
<sequence length="180" mass="20314">MPSINLGNNIFYSLSGAAAESKGYSNVGLRLGSGNNIIVLNKEFIQRKLFLNQKDLEYLKEFEGLSIDEIARDPGKHAAVERYLERLISRAIDINQHIIAEKIDITVGTLTYRDTFLKLADAGAYPKEFAEKIAPSAGLRNALVHEYNNIDPEMLRKSIGEAIQEYNDYARYIIAFLEKE</sequence>
<dbReference type="GO" id="GO:0110001">
    <property type="term" value="C:toxin-antitoxin complex"/>
    <property type="evidence" value="ECO:0007669"/>
    <property type="project" value="InterPro"/>
</dbReference>
<dbReference type="GO" id="GO:0016787">
    <property type="term" value="F:hydrolase activity"/>
    <property type="evidence" value="ECO:0007669"/>
    <property type="project" value="UniProtKB-KW"/>
</dbReference>
<dbReference type="InterPro" id="IPR008201">
    <property type="entry name" value="HepT-like"/>
</dbReference>
<dbReference type="InterPro" id="IPR052379">
    <property type="entry name" value="Type_VII_TA_RNase"/>
</dbReference>
<dbReference type="EMBL" id="MHQY01000042">
    <property type="protein sequence ID" value="OHA12760.1"/>
    <property type="molecule type" value="Genomic_DNA"/>
</dbReference>
<dbReference type="GO" id="GO:0004540">
    <property type="term" value="F:RNA nuclease activity"/>
    <property type="evidence" value="ECO:0007669"/>
    <property type="project" value="InterPro"/>
</dbReference>